<dbReference type="OrthoDB" id="9810047at2"/>
<reference evidence="12" key="1">
    <citation type="submission" date="2015-05" db="EMBL/GenBank/DDBJ databases">
        <authorList>
            <person name="Rovetto F."/>
            <person name="Cocolin L."/>
            <person name="Illeghems K."/>
            <person name="Van Nieuwerburgh F."/>
            <person name="Houf K."/>
        </authorList>
    </citation>
    <scope>NUCLEOTIDE SEQUENCE [LARGE SCALE GENOMIC DNA]</scope>
    <source>
        <strain evidence="12">DU22</strain>
    </source>
</reference>
<name>A0A1C0B8A5_9BACT</name>
<keyword evidence="3" id="KW-0997">Cell inner membrane</keyword>
<dbReference type="PANTHER" id="PTHR34390:SF1">
    <property type="entry name" value="SUCCINATE TRANSPORTER SUBUNIT YJJB-RELATED"/>
    <property type="match status" value="1"/>
</dbReference>
<comment type="caution">
    <text evidence="10">The sequence shown here is derived from an EMBL/GenBank/DDBJ whole genome shotgun (WGS) entry which is preliminary data.</text>
</comment>
<feature type="transmembrane region" description="Helical" evidence="8">
    <location>
        <begin position="7"/>
        <end position="28"/>
    </location>
</feature>
<proteinExistence type="inferred from homology"/>
<feature type="transmembrane region" description="Helical" evidence="8">
    <location>
        <begin position="127"/>
        <end position="148"/>
    </location>
</feature>
<dbReference type="InterPro" id="IPR024528">
    <property type="entry name" value="ThrE_2"/>
</dbReference>
<evidence type="ECO:0000256" key="4">
    <source>
        <dbReference type="ARBA" id="ARBA00022692"/>
    </source>
</evidence>
<sequence length="155" mass="17199">MELILKIVIEGVFAACASLGFAMVFNVPKHTLKYCAFGGAIVYDLRTIFLSLDFGIEISTFVASSIIGLIALYWSRKYKIPRPVYTVASIIPVLPGTYAFNAMVNVIDMNRYGVSVELIELFIHNGLKAIAILFAITFGLVLPSLYFLRLNRPVI</sequence>
<gene>
    <name evidence="10" type="ORF">AAX29_00888</name>
    <name evidence="11" type="ORF">FE246_01570</name>
</gene>
<dbReference type="STRING" id="544718.AAX25_00185"/>
<evidence type="ECO:0000259" key="9">
    <source>
        <dbReference type="Pfam" id="PF12821"/>
    </source>
</evidence>
<keyword evidence="6 8" id="KW-0472">Membrane</keyword>
<evidence type="ECO:0000313" key="12">
    <source>
        <dbReference type="Proteomes" id="UP000093281"/>
    </source>
</evidence>
<evidence type="ECO:0000256" key="3">
    <source>
        <dbReference type="ARBA" id="ARBA00022519"/>
    </source>
</evidence>
<feature type="domain" description="Threonine/Serine exporter ThrE" evidence="9">
    <location>
        <begin position="11"/>
        <end position="145"/>
    </location>
</feature>
<evidence type="ECO:0000313" key="11">
    <source>
        <dbReference type="EMBL" id="TLS73201.1"/>
    </source>
</evidence>
<feature type="transmembrane region" description="Helical" evidence="8">
    <location>
        <begin position="48"/>
        <end position="72"/>
    </location>
</feature>
<evidence type="ECO:0000256" key="7">
    <source>
        <dbReference type="ARBA" id="ARBA00034125"/>
    </source>
</evidence>
<keyword evidence="4 8" id="KW-0812">Transmembrane</keyword>
<reference evidence="11 13" key="3">
    <citation type="submission" date="2019-05" db="EMBL/GenBank/DDBJ databases">
        <title>Arcobacter cibarius and Arcobacter thereius providing challenges in identification an antibiotic susceptibility and Quinolone resistance.</title>
        <authorList>
            <person name="Busch A."/>
            <person name="Hanel I."/>
            <person name="Hotzel H."/>
            <person name="Tomaso H."/>
        </authorList>
    </citation>
    <scope>NUCLEOTIDE SEQUENCE [LARGE SCALE GENOMIC DNA]</scope>
    <source>
        <strain evidence="11 13">17CS1191_2</strain>
    </source>
</reference>
<dbReference type="RefSeq" id="WP_066185847.1">
    <property type="nucleotide sequence ID" value="NZ_LCUJ01000002.1"/>
</dbReference>
<dbReference type="InterPro" id="IPR050539">
    <property type="entry name" value="ThrE_Dicarb/AminoAcid_Exp"/>
</dbReference>
<reference evidence="10" key="2">
    <citation type="submission" date="2015-05" db="EMBL/GenBank/DDBJ databases">
        <authorList>
            <person name="Wang D.B."/>
            <person name="Wang M."/>
        </authorList>
    </citation>
    <scope>NUCLEOTIDE SEQUENCE [LARGE SCALE GENOMIC DNA]</scope>
    <source>
        <strain evidence="10">DU22</strain>
    </source>
</reference>
<evidence type="ECO:0000256" key="5">
    <source>
        <dbReference type="ARBA" id="ARBA00022989"/>
    </source>
</evidence>
<dbReference type="PANTHER" id="PTHR34390">
    <property type="entry name" value="UPF0442 PROTEIN YJJB-RELATED"/>
    <property type="match status" value="1"/>
</dbReference>
<comment type="similarity">
    <text evidence="7">Belongs to the ThrE exporter (TC 2.A.79) family.</text>
</comment>
<dbReference type="Proteomes" id="UP000093281">
    <property type="component" value="Unassembled WGS sequence"/>
</dbReference>
<keyword evidence="2" id="KW-1003">Cell membrane</keyword>
<organism evidence="10 12">
    <name type="scientific">Aliarcobacter thereius</name>
    <dbReference type="NCBI Taxonomy" id="544718"/>
    <lineage>
        <taxon>Bacteria</taxon>
        <taxon>Pseudomonadati</taxon>
        <taxon>Campylobacterota</taxon>
        <taxon>Epsilonproteobacteria</taxon>
        <taxon>Campylobacterales</taxon>
        <taxon>Arcobacteraceae</taxon>
        <taxon>Aliarcobacter</taxon>
    </lineage>
</organism>
<dbReference type="AlphaFoldDB" id="A0A1C0B8A5"/>
<protein>
    <submittedName>
        <fullName evidence="11">Threonine/serine exporter</fullName>
    </submittedName>
</protein>
<evidence type="ECO:0000313" key="10">
    <source>
        <dbReference type="EMBL" id="OCL99838.1"/>
    </source>
</evidence>
<comment type="subcellular location">
    <subcellularLocation>
        <location evidence="1">Cell membrane</location>
        <topology evidence="1">Multi-pass membrane protein</topology>
    </subcellularLocation>
</comment>
<dbReference type="EMBL" id="VBUF01000001">
    <property type="protein sequence ID" value="TLS73201.1"/>
    <property type="molecule type" value="Genomic_DNA"/>
</dbReference>
<evidence type="ECO:0000256" key="6">
    <source>
        <dbReference type="ARBA" id="ARBA00023136"/>
    </source>
</evidence>
<evidence type="ECO:0000256" key="8">
    <source>
        <dbReference type="SAM" id="Phobius"/>
    </source>
</evidence>
<dbReference type="Proteomes" id="UP000308001">
    <property type="component" value="Unassembled WGS sequence"/>
</dbReference>
<dbReference type="Pfam" id="PF12821">
    <property type="entry name" value="ThrE_2"/>
    <property type="match status" value="1"/>
</dbReference>
<dbReference type="PATRIC" id="fig|544718.51.peg.868"/>
<feature type="transmembrane region" description="Helical" evidence="8">
    <location>
        <begin position="84"/>
        <end position="107"/>
    </location>
</feature>
<evidence type="ECO:0000256" key="2">
    <source>
        <dbReference type="ARBA" id="ARBA00022475"/>
    </source>
</evidence>
<dbReference type="GO" id="GO:0015744">
    <property type="term" value="P:succinate transport"/>
    <property type="evidence" value="ECO:0007669"/>
    <property type="project" value="TreeGrafter"/>
</dbReference>
<evidence type="ECO:0000313" key="13">
    <source>
        <dbReference type="Proteomes" id="UP000308001"/>
    </source>
</evidence>
<keyword evidence="5 8" id="KW-1133">Transmembrane helix</keyword>
<evidence type="ECO:0000256" key="1">
    <source>
        <dbReference type="ARBA" id="ARBA00004651"/>
    </source>
</evidence>
<accession>A0A1C0B8A5</accession>
<dbReference type="GO" id="GO:0005886">
    <property type="term" value="C:plasma membrane"/>
    <property type="evidence" value="ECO:0007669"/>
    <property type="project" value="UniProtKB-SubCell"/>
</dbReference>
<dbReference type="EMBL" id="LCUJ01000002">
    <property type="protein sequence ID" value="OCL99838.1"/>
    <property type="molecule type" value="Genomic_DNA"/>
</dbReference>